<feature type="domain" description="Pectinesterase catalytic" evidence="8">
    <location>
        <begin position="1"/>
        <end position="160"/>
    </location>
</feature>
<proteinExistence type="predicted"/>
<evidence type="ECO:0000256" key="4">
    <source>
        <dbReference type="ARBA" id="ARBA00022801"/>
    </source>
</evidence>
<dbReference type="InterPro" id="IPR012334">
    <property type="entry name" value="Pectin_lyas_fold"/>
</dbReference>
<dbReference type="InterPro" id="IPR011050">
    <property type="entry name" value="Pectin_lyase_fold/virulence"/>
</dbReference>
<dbReference type="Gene3D" id="2.160.20.10">
    <property type="entry name" value="Single-stranded right-handed beta-helix, Pectin lyase-like"/>
    <property type="match status" value="1"/>
</dbReference>
<dbReference type="PROSITE" id="PS00503">
    <property type="entry name" value="PECTINESTERASE_2"/>
    <property type="match status" value="1"/>
</dbReference>
<dbReference type="GO" id="GO:0045490">
    <property type="term" value="P:pectin catabolic process"/>
    <property type="evidence" value="ECO:0007669"/>
    <property type="project" value="UniProtKB-UniRule"/>
</dbReference>
<evidence type="ECO:0000256" key="6">
    <source>
        <dbReference type="PROSITE-ProRule" id="PRU10040"/>
    </source>
</evidence>
<dbReference type="Proteomes" id="UP000265520">
    <property type="component" value="Unassembled WGS sequence"/>
</dbReference>
<dbReference type="InterPro" id="IPR000070">
    <property type="entry name" value="Pectinesterase_cat"/>
</dbReference>
<dbReference type="PANTHER" id="PTHR31707">
    <property type="entry name" value="PECTINESTERASE"/>
    <property type="match status" value="1"/>
</dbReference>
<evidence type="ECO:0000313" key="9">
    <source>
        <dbReference type="EMBL" id="MCI16037.1"/>
    </source>
</evidence>
<dbReference type="AlphaFoldDB" id="A0A392PWH5"/>
<protein>
    <recommendedName>
        <fullName evidence="7">Pectinesterase</fullName>
        <ecNumber evidence="7">3.1.1.11</ecNumber>
    </recommendedName>
</protein>
<evidence type="ECO:0000256" key="3">
    <source>
        <dbReference type="ARBA" id="ARBA00022512"/>
    </source>
</evidence>
<dbReference type="EC" id="3.1.1.11" evidence="7"/>
<keyword evidence="3" id="KW-0134">Cell wall</keyword>
<feature type="active site" evidence="6">
    <location>
        <position position="35"/>
    </location>
</feature>
<dbReference type="UniPathway" id="UPA00545">
    <property type="reaction ID" value="UER00823"/>
</dbReference>
<name>A0A392PWH5_9FABA</name>
<evidence type="ECO:0000256" key="5">
    <source>
        <dbReference type="ARBA" id="ARBA00023085"/>
    </source>
</evidence>
<keyword evidence="10" id="KW-1185">Reference proteome</keyword>
<comment type="pathway">
    <text evidence="2 7">Glycan metabolism; pectin degradation; 2-dehydro-3-deoxy-D-gluconate from pectin: step 1/5.</text>
</comment>
<reference evidence="9 10" key="1">
    <citation type="journal article" date="2018" name="Front. Plant Sci.">
        <title>Red Clover (Trifolium pratense) and Zigzag Clover (T. medium) - A Picture of Genomic Similarities and Differences.</title>
        <authorList>
            <person name="Dluhosova J."/>
            <person name="Istvanek J."/>
            <person name="Nedelnik J."/>
            <person name="Repkova J."/>
        </authorList>
    </citation>
    <scope>NUCLEOTIDE SEQUENCE [LARGE SCALE GENOMIC DNA]</scope>
    <source>
        <strain evidence="10">cv. 10/8</strain>
        <tissue evidence="9">Leaf</tissue>
    </source>
</reference>
<organism evidence="9 10">
    <name type="scientific">Trifolium medium</name>
    <dbReference type="NCBI Taxonomy" id="97028"/>
    <lineage>
        <taxon>Eukaryota</taxon>
        <taxon>Viridiplantae</taxon>
        <taxon>Streptophyta</taxon>
        <taxon>Embryophyta</taxon>
        <taxon>Tracheophyta</taxon>
        <taxon>Spermatophyta</taxon>
        <taxon>Magnoliopsida</taxon>
        <taxon>eudicotyledons</taxon>
        <taxon>Gunneridae</taxon>
        <taxon>Pentapetalae</taxon>
        <taxon>rosids</taxon>
        <taxon>fabids</taxon>
        <taxon>Fabales</taxon>
        <taxon>Fabaceae</taxon>
        <taxon>Papilionoideae</taxon>
        <taxon>50 kb inversion clade</taxon>
        <taxon>NPAAA clade</taxon>
        <taxon>Hologalegina</taxon>
        <taxon>IRL clade</taxon>
        <taxon>Trifolieae</taxon>
        <taxon>Trifolium</taxon>
    </lineage>
</organism>
<dbReference type="InterPro" id="IPR033131">
    <property type="entry name" value="Pectinesterase_Asp_AS"/>
</dbReference>
<keyword evidence="4 7" id="KW-0378">Hydrolase</keyword>
<keyword evidence="3" id="KW-0964">Secreted</keyword>
<keyword evidence="5 7" id="KW-0063">Aspartyl esterase</keyword>
<comment type="catalytic activity">
    <reaction evidence="7">
        <text>[(1-&gt;4)-alpha-D-galacturonosyl methyl ester](n) + n H2O = [(1-&gt;4)-alpha-D-galacturonosyl](n) + n methanol + n H(+)</text>
        <dbReference type="Rhea" id="RHEA:22380"/>
        <dbReference type="Rhea" id="RHEA-COMP:14570"/>
        <dbReference type="Rhea" id="RHEA-COMP:14573"/>
        <dbReference type="ChEBI" id="CHEBI:15377"/>
        <dbReference type="ChEBI" id="CHEBI:15378"/>
        <dbReference type="ChEBI" id="CHEBI:17790"/>
        <dbReference type="ChEBI" id="CHEBI:140522"/>
        <dbReference type="ChEBI" id="CHEBI:140523"/>
        <dbReference type="EC" id="3.1.1.11"/>
    </reaction>
</comment>
<feature type="non-terminal residue" evidence="9">
    <location>
        <position position="160"/>
    </location>
</feature>
<comment type="caution">
    <text evidence="9">The sequence shown here is derived from an EMBL/GenBank/DDBJ whole genome shotgun (WGS) entry which is preliminary data.</text>
</comment>
<dbReference type="EMBL" id="LXQA010099113">
    <property type="protein sequence ID" value="MCI16037.1"/>
    <property type="molecule type" value="Genomic_DNA"/>
</dbReference>
<evidence type="ECO:0000256" key="1">
    <source>
        <dbReference type="ARBA" id="ARBA00004191"/>
    </source>
</evidence>
<evidence type="ECO:0000313" key="10">
    <source>
        <dbReference type="Proteomes" id="UP000265520"/>
    </source>
</evidence>
<dbReference type="SUPFAM" id="SSF51126">
    <property type="entry name" value="Pectin lyase-like"/>
    <property type="match status" value="1"/>
</dbReference>
<comment type="subcellular location">
    <subcellularLocation>
        <location evidence="1">Secreted</location>
        <location evidence="1">Cell wall</location>
    </subcellularLocation>
</comment>
<dbReference type="Pfam" id="PF01095">
    <property type="entry name" value="Pectinesterase"/>
    <property type="match status" value="1"/>
</dbReference>
<evidence type="ECO:0000256" key="2">
    <source>
        <dbReference type="ARBA" id="ARBA00005184"/>
    </source>
</evidence>
<dbReference type="GO" id="GO:0042545">
    <property type="term" value="P:cell wall modification"/>
    <property type="evidence" value="ECO:0007669"/>
    <property type="project" value="UniProtKB-UniRule"/>
</dbReference>
<sequence>MSVFYKCGIYGYQDSLYAYSMRQFYRECTIKGTVDIIFGNAIAVFQNCTILAKKGLPKHSNAITAQGGKFGGQSTGFSFQFCNISADFDLLPSIKFISTFLGRPWKPYSTTVFMESYIGNLLNPKGWLAWNGSQYLDTLFYAEYKNFGPGATTKNRVKWK</sequence>
<evidence type="ECO:0000259" key="8">
    <source>
        <dbReference type="Pfam" id="PF01095"/>
    </source>
</evidence>
<accession>A0A392PWH5</accession>
<dbReference type="GO" id="GO:0030599">
    <property type="term" value="F:pectinesterase activity"/>
    <property type="evidence" value="ECO:0007669"/>
    <property type="project" value="UniProtKB-UniRule"/>
</dbReference>
<evidence type="ECO:0000256" key="7">
    <source>
        <dbReference type="RuleBase" id="RU000589"/>
    </source>
</evidence>